<dbReference type="SUPFAM" id="SSF48008">
    <property type="entry name" value="GntR ligand-binding domain-like"/>
    <property type="match status" value="1"/>
</dbReference>
<dbReference type="PANTHER" id="PTHR43537:SF24">
    <property type="entry name" value="GLUCONATE OPERON TRANSCRIPTIONAL REPRESSOR"/>
    <property type="match status" value="1"/>
</dbReference>
<dbReference type="Gene3D" id="1.10.10.10">
    <property type="entry name" value="Winged helix-like DNA-binding domain superfamily/Winged helix DNA-binding domain"/>
    <property type="match status" value="1"/>
</dbReference>
<dbReference type="InterPro" id="IPR000524">
    <property type="entry name" value="Tscrpt_reg_HTH_GntR"/>
</dbReference>
<dbReference type="Gene3D" id="1.20.120.530">
    <property type="entry name" value="GntR ligand-binding domain-like"/>
    <property type="match status" value="1"/>
</dbReference>
<dbReference type="PROSITE" id="PS50949">
    <property type="entry name" value="HTH_GNTR"/>
    <property type="match status" value="1"/>
</dbReference>
<keyword evidence="2" id="KW-0238">DNA-binding</keyword>
<dbReference type="InterPro" id="IPR036390">
    <property type="entry name" value="WH_DNA-bd_sf"/>
</dbReference>
<gene>
    <name evidence="5" type="ORF">GC105_06355</name>
</gene>
<keyword evidence="1" id="KW-0805">Transcription regulation</keyword>
<dbReference type="Pfam" id="PF07729">
    <property type="entry name" value="FCD"/>
    <property type="match status" value="1"/>
</dbReference>
<dbReference type="SMART" id="SM00895">
    <property type="entry name" value="FCD"/>
    <property type="match status" value="1"/>
</dbReference>
<protein>
    <submittedName>
        <fullName evidence="5">GntR family transcriptional regulator</fullName>
    </submittedName>
</protein>
<dbReference type="InterPro" id="IPR036388">
    <property type="entry name" value="WH-like_DNA-bd_sf"/>
</dbReference>
<proteinExistence type="predicted"/>
<evidence type="ECO:0000256" key="2">
    <source>
        <dbReference type="ARBA" id="ARBA00023125"/>
    </source>
</evidence>
<name>A0A6A7K7N6_9FIRM</name>
<dbReference type="SMART" id="SM00345">
    <property type="entry name" value="HTH_GNTR"/>
    <property type="match status" value="1"/>
</dbReference>
<dbReference type="Pfam" id="PF00392">
    <property type="entry name" value="GntR"/>
    <property type="match status" value="1"/>
</dbReference>
<dbReference type="AlphaFoldDB" id="A0A6A7K7N6"/>
<dbReference type="CDD" id="cd07377">
    <property type="entry name" value="WHTH_GntR"/>
    <property type="match status" value="1"/>
</dbReference>
<sequence length="230" mass="26892">MSNNTNKSTLVDIIYDNIRRDITEHVLLPGQKINIKDLSDRYGASVTPIKLALNRLISEKIIENFPRHGMKVKSVKADEIDEIFDMRLMLDLQYVHEIITSVNFNEKLREQLKDNVRVHKQIVTDLNSDFSVDSYLKIYHIDYMFHELYLKCSGNTKIVDLFQYINPFLYSNYLFQRQSREKDIAGVKEHEIILNAILSEDEQALRDALHLHIDNAKQAVSLILKVDKML</sequence>
<feature type="domain" description="HTH gntR-type" evidence="4">
    <location>
        <begin position="8"/>
        <end position="75"/>
    </location>
</feature>
<keyword evidence="3" id="KW-0804">Transcription</keyword>
<evidence type="ECO:0000256" key="3">
    <source>
        <dbReference type="ARBA" id="ARBA00023163"/>
    </source>
</evidence>
<keyword evidence="6" id="KW-1185">Reference proteome</keyword>
<dbReference type="SUPFAM" id="SSF46785">
    <property type="entry name" value="Winged helix' DNA-binding domain"/>
    <property type="match status" value="1"/>
</dbReference>
<dbReference type="PANTHER" id="PTHR43537">
    <property type="entry name" value="TRANSCRIPTIONAL REGULATOR, GNTR FAMILY"/>
    <property type="match status" value="1"/>
</dbReference>
<organism evidence="5 6">
    <name type="scientific">Alkalibaculum sporogenes</name>
    <dbReference type="NCBI Taxonomy" id="2655001"/>
    <lineage>
        <taxon>Bacteria</taxon>
        <taxon>Bacillati</taxon>
        <taxon>Bacillota</taxon>
        <taxon>Clostridia</taxon>
        <taxon>Eubacteriales</taxon>
        <taxon>Eubacteriaceae</taxon>
        <taxon>Alkalibaculum</taxon>
    </lineage>
</organism>
<evidence type="ECO:0000313" key="6">
    <source>
        <dbReference type="Proteomes" id="UP000440004"/>
    </source>
</evidence>
<dbReference type="GO" id="GO:0003677">
    <property type="term" value="F:DNA binding"/>
    <property type="evidence" value="ECO:0007669"/>
    <property type="project" value="UniProtKB-KW"/>
</dbReference>
<dbReference type="InterPro" id="IPR008920">
    <property type="entry name" value="TF_FadR/GntR_C"/>
</dbReference>
<dbReference type="EMBL" id="WHNX01000007">
    <property type="protein sequence ID" value="MPW25406.1"/>
    <property type="molecule type" value="Genomic_DNA"/>
</dbReference>
<dbReference type="RefSeq" id="WP_343029972.1">
    <property type="nucleotide sequence ID" value="NZ_WHNX01000007.1"/>
</dbReference>
<evidence type="ECO:0000259" key="4">
    <source>
        <dbReference type="PROSITE" id="PS50949"/>
    </source>
</evidence>
<evidence type="ECO:0000313" key="5">
    <source>
        <dbReference type="EMBL" id="MPW25406.1"/>
    </source>
</evidence>
<comment type="caution">
    <text evidence="5">The sequence shown here is derived from an EMBL/GenBank/DDBJ whole genome shotgun (WGS) entry which is preliminary data.</text>
</comment>
<dbReference type="Proteomes" id="UP000440004">
    <property type="component" value="Unassembled WGS sequence"/>
</dbReference>
<reference evidence="5 6" key="1">
    <citation type="submission" date="2019-10" db="EMBL/GenBank/DDBJ databases">
        <title>Alkalibaculum tamaniensis sp.nov., a new alkaliphilic acetogen, isolated on methoxylated aromatics from a mud volcano.</title>
        <authorList>
            <person name="Khomyakova M.A."/>
            <person name="Merkel A.Y."/>
            <person name="Bonch-Osmolovskaya E.A."/>
            <person name="Slobodkin A.I."/>
        </authorList>
    </citation>
    <scope>NUCLEOTIDE SEQUENCE [LARGE SCALE GENOMIC DNA]</scope>
    <source>
        <strain evidence="5 6">M08DMB</strain>
    </source>
</reference>
<evidence type="ECO:0000256" key="1">
    <source>
        <dbReference type="ARBA" id="ARBA00023015"/>
    </source>
</evidence>
<dbReference type="InterPro" id="IPR011711">
    <property type="entry name" value="GntR_C"/>
</dbReference>
<dbReference type="GO" id="GO:0003700">
    <property type="term" value="F:DNA-binding transcription factor activity"/>
    <property type="evidence" value="ECO:0007669"/>
    <property type="project" value="InterPro"/>
</dbReference>
<accession>A0A6A7K7N6</accession>